<dbReference type="InterPro" id="IPR045087">
    <property type="entry name" value="Cu-oxidase_fam"/>
</dbReference>
<dbReference type="SUPFAM" id="SSF49503">
    <property type="entry name" value="Cupredoxins"/>
    <property type="match status" value="3"/>
</dbReference>
<dbReference type="CDD" id="cd13900">
    <property type="entry name" value="CuRO_3_Tth-MCO_like"/>
    <property type="match status" value="1"/>
</dbReference>
<keyword evidence="1" id="KW-0479">Metal-binding</keyword>
<evidence type="ECO:0000259" key="3">
    <source>
        <dbReference type="Pfam" id="PF07731"/>
    </source>
</evidence>
<keyword evidence="2" id="KW-0560">Oxidoreductase</keyword>
<sequence>MLATAACVTFSLEAQTALCRPPAPGSVVAEPEQVRSRNGLLEFDLNFKNMQDADGQEEYCYQSSNGGRSPTLRVQPGDKLVLHLKNSLKLEPGAVNPMPHSVGMPIESPCADAQMTASSTNLHFHGMNVPASCGQDDVMHTAISPKNSPFTYHLTIPVDQPPGLYWYHPHLHGLTNAQVSGGGSGAIVVEGIERANRLVAGMHERTLVIRDQYLIHPNSQQTGPGLTPPVFRDAEGDILNTGTGGGKPSRDLSINFVPVPWPDYPPAKILSRPNDRQLWRVLNASSLTFLDLQIVVAGKPQSIGVVSLDGVPIDENGLTPDRVFWTDHIFLPPAARAEFIVKGMPAGTQAQFITRSVDTGPAGENDPVRPLADVVVTDQAPDLLALPSSADPRSRPSQIWIGNVQPARTRKLYFSEQPSDPNRPDSPTVFMLTVEGKPAAPFNPHQTEPDIVARQGDVEDWVIENRSTEAHAFHIHQVHFMLTQWNGVAVDEPFLRDTINVPYWRGPGTPYPSITLRMDFRDPNVVGTFMYHCHLLEHEDGGMMGVLRVLPRMDDRTN</sequence>
<dbReference type="Gene3D" id="2.60.40.420">
    <property type="entry name" value="Cupredoxins - blue copper proteins"/>
    <property type="match status" value="3"/>
</dbReference>
<dbReference type="InterPro" id="IPR002355">
    <property type="entry name" value="Cu_oxidase_Cu_BS"/>
</dbReference>
<feature type="domain" description="Plastocyanin-like" evidence="3">
    <location>
        <begin position="424"/>
        <end position="551"/>
    </location>
</feature>
<feature type="domain" description="Plastocyanin-like" evidence="4">
    <location>
        <begin position="118"/>
        <end position="191"/>
    </location>
</feature>
<protein>
    <submittedName>
        <fullName evidence="5">Multicopper oxidase type 2</fullName>
    </submittedName>
</protein>
<dbReference type="RefSeq" id="WP_014265411.1">
    <property type="nucleotide sequence ID" value="NC_016631.1"/>
</dbReference>
<dbReference type="GO" id="GO:0016491">
    <property type="term" value="F:oxidoreductase activity"/>
    <property type="evidence" value="ECO:0007669"/>
    <property type="project" value="UniProtKB-KW"/>
</dbReference>
<keyword evidence="6" id="KW-1185">Reference proteome</keyword>
<reference evidence="5 6" key="1">
    <citation type="submission" date="2011-11" db="EMBL/GenBank/DDBJ databases">
        <title>Complete sequence of Granulicella mallensis MP5ACTX8.</title>
        <authorList>
            <consortium name="US DOE Joint Genome Institute"/>
            <person name="Lucas S."/>
            <person name="Copeland A."/>
            <person name="Lapidus A."/>
            <person name="Cheng J.-F."/>
            <person name="Goodwin L."/>
            <person name="Pitluck S."/>
            <person name="Peters L."/>
            <person name="Lu M."/>
            <person name="Detter J.C."/>
            <person name="Han C."/>
            <person name="Tapia R."/>
            <person name="Land M."/>
            <person name="Hauser L."/>
            <person name="Kyrpides N."/>
            <person name="Ivanova N."/>
            <person name="Mikhailova N."/>
            <person name="Pagani I."/>
            <person name="Rawat S."/>
            <person name="Mannisto M."/>
            <person name="Haggblom M."/>
            <person name="Woyke T."/>
        </authorList>
    </citation>
    <scope>NUCLEOTIDE SEQUENCE [LARGE SCALE GENOMIC DNA]</scope>
    <source>
        <strain evidence="6">ATCC BAA-1857 / DSM 23137 / MP5ACTX8</strain>
    </source>
</reference>
<dbReference type="HOGENOM" id="CLU_009100_3_1_0"/>
<dbReference type="GO" id="GO:0005507">
    <property type="term" value="F:copper ion binding"/>
    <property type="evidence" value="ECO:0007669"/>
    <property type="project" value="InterPro"/>
</dbReference>
<evidence type="ECO:0000256" key="2">
    <source>
        <dbReference type="ARBA" id="ARBA00023002"/>
    </source>
</evidence>
<dbReference type="PROSITE" id="PS00079">
    <property type="entry name" value="MULTICOPPER_OXIDASE1"/>
    <property type="match status" value="1"/>
</dbReference>
<evidence type="ECO:0000256" key="1">
    <source>
        <dbReference type="ARBA" id="ARBA00022723"/>
    </source>
</evidence>
<evidence type="ECO:0000259" key="4">
    <source>
        <dbReference type="Pfam" id="PF07732"/>
    </source>
</evidence>
<evidence type="ECO:0000313" key="6">
    <source>
        <dbReference type="Proteomes" id="UP000007113"/>
    </source>
</evidence>
<evidence type="ECO:0000313" key="5">
    <source>
        <dbReference type="EMBL" id="AEU36533.1"/>
    </source>
</evidence>
<organism evidence="5 6">
    <name type="scientific">Granulicella mallensis (strain ATCC BAA-1857 / DSM 23137 / MP5ACTX8)</name>
    <dbReference type="NCBI Taxonomy" id="682795"/>
    <lineage>
        <taxon>Bacteria</taxon>
        <taxon>Pseudomonadati</taxon>
        <taxon>Acidobacteriota</taxon>
        <taxon>Terriglobia</taxon>
        <taxon>Terriglobales</taxon>
        <taxon>Acidobacteriaceae</taxon>
        <taxon>Granulicella</taxon>
    </lineage>
</organism>
<dbReference type="CDD" id="cd13853">
    <property type="entry name" value="CuRO_1_Tth-MCO_like"/>
    <property type="match status" value="1"/>
</dbReference>
<gene>
    <name evidence="5" type="ordered locus">AciX8_2215</name>
</gene>
<dbReference type="STRING" id="682795.AciX8_2215"/>
<dbReference type="PANTHER" id="PTHR11709">
    <property type="entry name" value="MULTI-COPPER OXIDASE"/>
    <property type="match status" value="1"/>
</dbReference>
<dbReference type="InterPro" id="IPR011707">
    <property type="entry name" value="Cu-oxidase-like_N"/>
</dbReference>
<dbReference type="Proteomes" id="UP000007113">
    <property type="component" value="Chromosome"/>
</dbReference>
<name>G8NVF2_GRAMM</name>
<dbReference type="InterPro" id="IPR008972">
    <property type="entry name" value="Cupredoxin"/>
</dbReference>
<dbReference type="PANTHER" id="PTHR11709:SF518">
    <property type="entry name" value="MULTICOPPER OXIDASE"/>
    <property type="match status" value="1"/>
</dbReference>
<dbReference type="InterPro" id="IPR011706">
    <property type="entry name" value="Cu-oxidase_C"/>
</dbReference>
<dbReference type="PROSITE" id="PS00080">
    <property type="entry name" value="MULTICOPPER_OXIDASE2"/>
    <property type="match status" value="1"/>
</dbReference>
<dbReference type="eggNOG" id="COG2132">
    <property type="taxonomic scope" value="Bacteria"/>
</dbReference>
<dbReference type="EMBL" id="CP003130">
    <property type="protein sequence ID" value="AEU36533.1"/>
    <property type="molecule type" value="Genomic_DNA"/>
</dbReference>
<dbReference type="AlphaFoldDB" id="G8NVF2"/>
<dbReference type="InterPro" id="IPR033138">
    <property type="entry name" value="Cu_oxidase_CS"/>
</dbReference>
<dbReference type="Pfam" id="PF07731">
    <property type="entry name" value="Cu-oxidase_2"/>
    <property type="match status" value="1"/>
</dbReference>
<dbReference type="Pfam" id="PF07732">
    <property type="entry name" value="Cu-oxidase_3"/>
    <property type="match status" value="1"/>
</dbReference>
<accession>G8NVF2</accession>
<proteinExistence type="predicted"/>
<dbReference type="KEGG" id="gma:AciX8_2215"/>